<gene>
    <name evidence="4" type="ORF">CLV80_1036</name>
</gene>
<protein>
    <submittedName>
        <fullName evidence="4">Site-specific recombinase XerD</fullName>
    </submittedName>
</protein>
<organism evidence="4 5">
    <name type="scientific">Yoonia maritima</name>
    <dbReference type="NCBI Taxonomy" id="1435347"/>
    <lineage>
        <taxon>Bacteria</taxon>
        <taxon>Pseudomonadati</taxon>
        <taxon>Pseudomonadota</taxon>
        <taxon>Alphaproteobacteria</taxon>
        <taxon>Rhodobacterales</taxon>
        <taxon>Paracoccaceae</taxon>
        <taxon>Yoonia</taxon>
    </lineage>
</organism>
<reference evidence="4 5" key="1">
    <citation type="submission" date="2018-03" db="EMBL/GenBank/DDBJ databases">
        <title>Genomic Encyclopedia of Archaeal and Bacterial Type Strains, Phase II (KMG-II): from individual species to whole genera.</title>
        <authorList>
            <person name="Goeker M."/>
        </authorList>
    </citation>
    <scope>NUCLEOTIDE SEQUENCE [LARGE SCALE GENOMIC DNA]</scope>
    <source>
        <strain evidence="4 5">DSM 101533</strain>
    </source>
</reference>
<keyword evidence="1" id="KW-0233">DNA recombination</keyword>
<dbReference type="EMBL" id="PVTP01000003">
    <property type="protein sequence ID" value="PRY78685.1"/>
    <property type="molecule type" value="Genomic_DNA"/>
</dbReference>
<comment type="caution">
    <text evidence="4">The sequence shown here is derived from an EMBL/GenBank/DDBJ whole genome shotgun (WGS) entry which is preliminary data.</text>
</comment>
<dbReference type="PROSITE" id="PS51898">
    <property type="entry name" value="TYR_RECOMBINASE"/>
    <property type="match status" value="1"/>
</dbReference>
<dbReference type="GO" id="GO:0015074">
    <property type="term" value="P:DNA integration"/>
    <property type="evidence" value="ECO:0007669"/>
    <property type="project" value="InterPro"/>
</dbReference>
<dbReference type="Gene3D" id="1.10.443.10">
    <property type="entry name" value="Intergrase catalytic core"/>
    <property type="match status" value="1"/>
</dbReference>
<evidence type="ECO:0000313" key="4">
    <source>
        <dbReference type="EMBL" id="PRY78685.1"/>
    </source>
</evidence>
<dbReference type="InterPro" id="IPR002104">
    <property type="entry name" value="Integrase_catalytic"/>
</dbReference>
<dbReference type="AlphaFoldDB" id="A0A2T0W157"/>
<dbReference type="GO" id="GO:0003723">
    <property type="term" value="F:RNA binding"/>
    <property type="evidence" value="ECO:0007669"/>
    <property type="project" value="UniProtKB-UniRule"/>
</dbReference>
<evidence type="ECO:0000259" key="3">
    <source>
        <dbReference type="PROSITE" id="PS51898"/>
    </source>
</evidence>
<dbReference type="RefSeq" id="WP_106355390.1">
    <property type="nucleotide sequence ID" value="NZ_PVTP01000003.1"/>
</dbReference>
<feature type="domain" description="Tyr recombinase" evidence="3">
    <location>
        <begin position="257"/>
        <end position="433"/>
    </location>
</feature>
<sequence>MGLTLDRGRYYFVLNVPKELFGKVVGRNGQPVRQIRQALKTADRSVAKRKAFALEELKRAEWQLLRLGEDALAYQKYEAAKQISESHGFEYIPSDVLLQRSFQDNLPRLKAAAGRENNPPPPEVANAILGGVDVALPPLRIVLSEYIALTKTKHIRKSDRQRHLWQLPRERAVTNFERAVPKRSAVGIDKITRDDALKFRDWWGQRIQTGETRAETANKDFGHLSQLHREWCELKGHTGLENPFAKLRFDKAIDPLVTRPPFSRAWIQSKLLGQGALDGLNAEAADALLVMVNTGLRPSEILSCPLDDFCLDQDIPFIRVAAHGRELKQRHTARDIPLLGTSLAAAKRIVARGGITRYLHKANTWSSLVNKYLENNGLKETPAHTAYSLRHYVEDALLAAGVDDRIRADILGHKYARPVYGSGGGLKMRNDALNKIKL</sequence>
<proteinExistence type="predicted"/>
<name>A0A2T0W157_9RHOB</name>
<dbReference type="SUPFAM" id="SSF56349">
    <property type="entry name" value="DNA breaking-rejoining enzymes"/>
    <property type="match status" value="1"/>
</dbReference>
<dbReference type="InterPro" id="IPR011010">
    <property type="entry name" value="DNA_brk_join_enz"/>
</dbReference>
<dbReference type="GO" id="GO:0006310">
    <property type="term" value="P:DNA recombination"/>
    <property type="evidence" value="ECO:0007669"/>
    <property type="project" value="UniProtKB-KW"/>
</dbReference>
<dbReference type="Proteomes" id="UP000238007">
    <property type="component" value="Unassembled WGS sequence"/>
</dbReference>
<dbReference type="Pfam" id="PF00589">
    <property type="entry name" value="Phage_integrase"/>
    <property type="match status" value="1"/>
</dbReference>
<dbReference type="InterPro" id="IPR046668">
    <property type="entry name" value="DUF6538"/>
</dbReference>
<keyword evidence="5" id="KW-1185">Reference proteome</keyword>
<evidence type="ECO:0000313" key="5">
    <source>
        <dbReference type="Proteomes" id="UP000238007"/>
    </source>
</evidence>
<keyword evidence="2" id="KW-0694">RNA-binding</keyword>
<evidence type="ECO:0000256" key="2">
    <source>
        <dbReference type="PROSITE-ProRule" id="PRU00117"/>
    </source>
</evidence>
<dbReference type="PROSITE" id="PS50084">
    <property type="entry name" value="KH_TYPE_1"/>
    <property type="match status" value="1"/>
</dbReference>
<dbReference type="OrthoDB" id="7222937at2"/>
<dbReference type="GO" id="GO:0003677">
    <property type="term" value="F:DNA binding"/>
    <property type="evidence" value="ECO:0007669"/>
    <property type="project" value="InterPro"/>
</dbReference>
<accession>A0A2T0W157</accession>
<dbReference type="Pfam" id="PF20172">
    <property type="entry name" value="DUF6538"/>
    <property type="match status" value="1"/>
</dbReference>
<dbReference type="InterPro" id="IPR013762">
    <property type="entry name" value="Integrase-like_cat_sf"/>
</dbReference>
<evidence type="ECO:0000256" key="1">
    <source>
        <dbReference type="ARBA" id="ARBA00023172"/>
    </source>
</evidence>